<dbReference type="GO" id="GO:0005319">
    <property type="term" value="F:lipid transporter activity"/>
    <property type="evidence" value="ECO:0007669"/>
    <property type="project" value="InterPro"/>
</dbReference>
<dbReference type="InterPro" id="IPR015816">
    <property type="entry name" value="Vitellinogen_b-sht_N"/>
</dbReference>
<keyword evidence="3" id="KW-0812">Transmembrane</keyword>
<keyword evidence="6" id="KW-1185">Reference proteome</keyword>
<dbReference type="Pfam" id="PF17963">
    <property type="entry name" value="Big_9"/>
    <property type="match status" value="1"/>
</dbReference>
<evidence type="ECO:0000256" key="2">
    <source>
        <dbReference type="PROSITE-ProRule" id="PRU00076"/>
    </source>
</evidence>
<name>A0A8W8I1F1_MAGGI</name>
<protein>
    <recommendedName>
        <fullName evidence="4">EGF-like domain-containing protein</fullName>
    </recommendedName>
</protein>
<dbReference type="GO" id="GO:0005509">
    <property type="term" value="F:calcium ion binding"/>
    <property type="evidence" value="ECO:0007669"/>
    <property type="project" value="InterPro"/>
</dbReference>
<comment type="caution">
    <text evidence="2">Lacks conserved residue(s) required for the propagation of feature annotation.</text>
</comment>
<evidence type="ECO:0000256" key="1">
    <source>
        <dbReference type="ARBA" id="ARBA00023157"/>
    </source>
</evidence>
<feature type="disulfide bond" evidence="2">
    <location>
        <begin position="4560"/>
        <end position="4569"/>
    </location>
</feature>
<evidence type="ECO:0000256" key="3">
    <source>
        <dbReference type="SAM" id="Phobius"/>
    </source>
</evidence>
<keyword evidence="2" id="KW-0245">EGF-like domain</keyword>
<dbReference type="SMART" id="SM00060">
    <property type="entry name" value="FN3"/>
    <property type="match status" value="3"/>
</dbReference>
<dbReference type="PANTHER" id="PTHR16897:SF2">
    <property type="entry name" value="OS03G0226600 PROTEIN"/>
    <property type="match status" value="1"/>
</dbReference>
<keyword evidence="1 2" id="KW-1015">Disulfide bond</keyword>
<keyword evidence="3" id="KW-0472">Membrane</keyword>
<dbReference type="InterPro" id="IPR000742">
    <property type="entry name" value="EGF"/>
</dbReference>
<dbReference type="InterPro" id="IPR036116">
    <property type="entry name" value="FN3_sf"/>
</dbReference>
<reference evidence="5" key="1">
    <citation type="submission" date="2022-08" db="UniProtKB">
        <authorList>
            <consortium name="EnsemblMetazoa"/>
        </authorList>
    </citation>
    <scope>IDENTIFICATION</scope>
    <source>
        <strain evidence="5">05x7-T-G4-1.051#20</strain>
    </source>
</reference>
<feature type="transmembrane region" description="Helical" evidence="3">
    <location>
        <begin position="4600"/>
        <end position="4623"/>
    </location>
</feature>
<dbReference type="InterPro" id="IPR018097">
    <property type="entry name" value="EGF_Ca-bd_CS"/>
</dbReference>
<evidence type="ECO:0000313" key="6">
    <source>
        <dbReference type="Proteomes" id="UP000005408"/>
    </source>
</evidence>
<dbReference type="PROSITE" id="PS01187">
    <property type="entry name" value="EGF_CA"/>
    <property type="match status" value="1"/>
</dbReference>
<dbReference type="InterPro" id="IPR011030">
    <property type="entry name" value="Lipovitellin_superhlx_dom"/>
</dbReference>
<dbReference type="EnsemblMetazoa" id="G12025.1">
    <property type="protein sequence ID" value="G12025.1:cds"/>
    <property type="gene ID" value="G12025"/>
</dbReference>
<dbReference type="PROSITE" id="PS50026">
    <property type="entry name" value="EGF_3"/>
    <property type="match status" value="1"/>
</dbReference>
<keyword evidence="3" id="KW-1133">Transmembrane helix</keyword>
<accession>A0A8W8I1F1</accession>
<dbReference type="Gene3D" id="2.10.25.10">
    <property type="entry name" value="Laminin"/>
    <property type="match status" value="1"/>
</dbReference>
<sequence>MMRKISFHFVTVCGYLIAWGTFAYSFDIDYEYHYEYKANSVVLGKFPVVTIAKFRIQPLMQSNGSIICHLHMTSLTQSAGGKTVSNPVGWNFKRGFEFELSEDGLIKEVAHHNEEHHDVINFKKVLASVFSAIRKPQTSTRKTFNNWEQDHSGYLQHRYEVQNTTMGYKVDKFHESEGKVYRKHRKTLHYTNTGVIEYIRADDKVIIQNKNNQKKQERRYSVFGARAIEEETSGDVSDIESNTKTEVRLVNKIKIHGMNRVLPLATELKVKDSIAAKKGKSQVYLKYDEVQEVINSKVACIELSKNTVNEKRTNCFVELLETVNRLHKDEYKKLASRELSQHCWSNNTMCISRRNVFIDLLLVKGENITQDLTIQHFLQNKDVNETDLFRIFFHIGKIEAPTLEFLEAVERLCLEPYHSKIRFTAMTKNQKHACLALGTLIKTCRNNSLHIEKTDILLNSLKQWLTLHNQTHYTELQSKKRPHRSVDRNDRELHNYTYSKMVLIHALGNTGSSRDHLLTYMRPGEGDNSWRRAAILAMRHFGCVESSTALFNLVVNDDHSVVKQQALEMFENHPLSNKSIPEHRDIILSRSYNYKTLMRTKRGILDVDLKDGFFFSLKLPGIQWTKQVGNEALGAVFGISLTNELEIEIKPLSSHAMINMYENAFAKVMLGWFNVEQYLFRAHACYRGHAGYDINILKDFGINGTQDLAMIFDRIVKMVIDPVLSKVKAFKTLIQLYDNKVDAVMKVVEYGGTPWIDQIKKIATKIRYFVEDVKEDITNFYSTIVDAVTVTLPYVGKNLFDSVAAIISALKDFLTNPVQSVTIFGKSVLDIKLALGIFIDVKNKMIETLSYLKGGTSFWIDYWEDFKEILGDIQDLFRLIFKRRENIPAINKKDKLSTALTDGIQMTTEQTNMIIDSIQKSFGNFSTEFKETFDELLSPFVNSFYSMFNAVKAVKSGYTSIRNTYIKIKNVTQKIFGSKFHITFPNHRRRQDSTCGLGVWPTNQNERYQTLGVDVQVTEFSDIRCPVNGEVFKESNRVLILPTDEDFIDYEIIIENIIPESNISTSGQFLIAGKDIIGKADKSPCKRNCIHVSVRKKSPIQIRDSDYEYIDPSPFLDHLLPSPRWIWDCRDYTYMNVLNVVSADATGEVLEKVNKEIVRSNFGEDKMNGFPPIEPKYRPPDLEVANRSDLFAVTALEKFTNGFKSIVSQFTDIAKQLFDFSNNRTASNLLDAVNINKYPLGKIKELLGEKVDSEMNIIFDKLQRIRSSVSAQNLDGLSMLKLQSLLSASYSSASGAKSKMITRMLSRTEQECPSFLNTLPKGPGNLCFVHQSCNKISCAVQLLYANQRTMATFDIKMDNCLKQINVSTQSTTTVLEFQNADEIKERVRLADLSTMMTADLVVSVSILWSNPVISLSVELCVPAYISCLNTIPIMVNYELEETDCFTDILLDDTDAVLPSMNDITVEDVIAELSNYNLLDREILKVLDTIREAMIKELISDPRTVLKVMGEEFKSTVDFCVEADIPFPVKDFVAVDKFRIAASLGLKIDVGLCILSFKAQATLNPWAGAKAQGSVNVNYFVFKAGLRLTGYLLESQFPMKVEITYNKFPLEVKGSLNVSLIPLRLKLEAFCTLDFFGMRKTIFRGTLWTYSLKPITGNIFTNIKNEKDTTPPQFFSPVVNVRGNRQKRETVVNCLIKQITGRNHKDPAYELQVAADDDKSNLKLFYAIGTQQGGTNVLDFTEMGGFSVFVATNDLPNGIPLYWTVKAVNSQGSDARVYCMLHTYDNTLPDGRVDPSYKYSSHPNVLLGTITVFDDSLLKHTHMQAVGISSGMYGSEIISWKNLTLGITSHRAGVFNALKHFSIPKDGRLTNKPFAIHLTHTPEECATKCVTVGTKCVSFDYAYFTESCELQHVIEGPNAKLRISGSYKNYERLGLQYNSFERYEDIPLEHGKVYFINARIGNILGYVGYLHSVGTMVDFTPPMTGALGTDFRETFKADGCKASTAQRCAEVTWKKNHRHVIDGKEASTVINGHNPLVDKMYTKSNHYISVNFNGFHDDESGIYKYLWAVGKSVCSQDVVNFSDPHGFLHSDKHWTNNGIEKNLHLQDGKYFNTIQCLNSVVFGGSLVTTVCHSLPLIVDTTPPFLHGIEQIYYDEYFDILAIYYKAGDNESMLADVEFGLGKTKYDVLVMKKSYHQPMNGEDHPFIVIEGLGLKEGVPAWPRIRVNNGVGLFKADSGSKPFIIDRSPPIVGFVIDGKIHFRDRTYQSSNKEICVQWTGFHDPESGIDHVRWGIGTDPGADNVMVFRTFSHNTISACVSTVLKHNTKYYSTLIVFNAALNSKHSNSSSNGVLVDTTPPIPGYAVDGSNLKKDLVFSSEISTKIVTWNNFTDPESGIDNYVVSIYINNARVKTFNPTNHTHLTDNSVSMQHGDTVHFRIESFNIAGLAVAVKTDGFTVDHTPPNLVFIEDNNLRLSYQIDDSSLTLRWQYQDKESGIKEYRYSVFELMHGIKKRVWPKTSMYISIPPSLTSQPTEIYYTEKLVSGATYSVHVTAINQAQLSTAHESNGVTIDPTPPIMLKVYLGLSDEDEEIEDGFVQYANSKSLRVSWVGEDPQSNIKKFFVAIGTRQGDTSVTNGYIDMGIETSADINVQLLSFDKYGIIYHVAVKAENCAGILSNPMFSKPIKIVKENVPGVICDGREQNVDKDSTNDKFSIGMHFQGFESEACNIIGYEWAIGSQPYHSDIYQYSKYGLVYNETHGKAQTHVQLDENKTYYVTVKAKTGHNCHEEYIVSTSDGITTDFSPPMISNILPSHNEGTFFDSNSQNIYQAYLDSFEYIWNVSDLSLLRYINFSVGTLPLKHDKLPLRPSLKSKIEPGVFLPRAGESLFVTVHAMDVVEFSATGISVPIVADISPPFIQVFSCTNVISTKLSVVKCSWIHKEEESALKQVIISIGSRELSDDIIRNTTLPSNINTYSVDVKNSFKLEHLSVIYATLTVKNVLNQSLTETFQIDIDSSAPIIENVTFVTWINPDKQRVKQICQQPQTYVDVSISVLEDKESGLDRAEICLGSKPGLNDIKDYQDLTETHVTIDGIFLLPGTQIYATVRAFNKVGLHNVLTSEAIQISLSFDPIIKVLDGTGGKDLDYQNNRHVIQGTFSYVYSGDCPVIRSEWCVEDLTGNIVLNFTEIQWNDHFFYNDELDLKNNFCYFVIVRLTDASNRTYIGKSDGITVKIQLPTFGFVRDGLDHNDIDYQESTTDLSANWDAFGDELSNDHSQQIAYYEISIGEDTKTTSVYNFTNVGLNKSYTFTDVNLTSKNVLYFVIVRGYSKTGEYAESYSNGVRVGYRLSIIPGSIEVNEFQRSESEITLSWTDYQSDIGINEYIVGISTKQVTRNNNTYSCYDFQNGFVMFDVYMLKVGLDTFVTLKNLTLHHGILYYITVIARDEIGQCSSSESKLILIDTTPPINSNITFMINQWNVSGLKQFFVTDANEIEIQLFELEDPESGIDIITFRLNEYVDCPTSEKQSSFILIEVKALKDPKVRMKSLELQPHRYYYIDVTASNNAGLQSQFSSPVMLLDTSSPSVGSTKIGNDWAHEKLYQSSSSTIEALTAIAKTEDAYLCDNTRTIFPSRDEFAWTSLSGDFSPSNVRRYKDKYILKIGYNVPLTKIQKSGIRRSIGAPYDGTISIVLSSAEGKNISTSVMISASKENPFFPKTFIRSNPTYFDDVAFNISEFENGNANDPNLLNTTDDPSIAETISPPISAAVNKTGPIYESINKDVSHGFGFQILGDQQQESDKWDCLFWAKDAYGEIHRWSVTSSTNPVIIDITPPVCEYIQCLDPVFTGMETPTQTLGSNKTIGAYWSCIDNISGIKNIYVKVGTEKDNKGSKKDDNKYEQKEIGHVSKVRIDLDDNIYFDDRTTYFVNILVYNGAGLSAVYSCNVSTILSPPDVSTTDSQIMHSLEFDNQTGVVFMGSLDRFGVKWNTKRYIYDAELYKWQMGTYKDGADIIPKTIIGLTKEGSAQVIGGELWLNGNKTGKSIASLSQNIWRNLTNKEIIKTESDFQFFMEPGRCVYLSLIAVGYSHLEANISTNQLCFIRKDKDLVIHKHSKISTIIGWISDDKFEELQHVNGNEIVVIQLRGYVLGVTVGTLSDFDLTTEYGSASSYRFRKYIINPHTTSWSSTREIRKRILKPIGINFFIAPTPEMDVERIEVHIKINPQDFEYNTVPALLIWDSYTFNSKTKTYGIWRHVEENCGEDITKPKIEGTIYKAKICMHVFQMPSRKKRSTIIKLIIPYQFTLTAMNVSYYNSPPVIDIETIVTKEDTPIINFRIPYHDDDLDSVQFFLIQKPKTGFANLSLDGKLTYLPKQDFFGNESITIQLRDDARLPAVIEKSIIISVTAVNDMPVFGFLYNSTTFDVMANKSLELRFEGNATSHYMFDFGFGDVDQNETLSFLSTVTNPNEVNVKIIRNSALPFIPDLFGKKDLFTHQEYSAEMVLDKDFHGDFFFYILGYDNQNFYTERLETHIYILLAPCDHGICSPKFNDSPPCNDISRATSFDLYKCICYPGYTGTWCENEINECLQQPCRVLENCIDQINNYKCEMKIVALIGMILFGFILFIILIIAICINIRMKQKIPAGEENIEVADFSDGEIDQ</sequence>
<dbReference type="Gene3D" id="2.30.230.10">
    <property type="entry name" value="Lipovitellin, beta-sheet shell regions, chain A"/>
    <property type="match status" value="1"/>
</dbReference>
<organism evidence="5 6">
    <name type="scientific">Magallana gigas</name>
    <name type="common">Pacific oyster</name>
    <name type="synonym">Crassostrea gigas</name>
    <dbReference type="NCBI Taxonomy" id="29159"/>
    <lineage>
        <taxon>Eukaryota</taxon>
        <taxon>Metazoa</taxon>
        <taxon>Spiralia</taxon>
        <taxon>Lophotrochozoa</taxon>
        <taxon>Mollusca</taxon>
        <taxon>Bivalvia</taxon>
        <taxon>Autobranchia</taxon>
        <taxon>Pteriomorphia</taxon>
        <taxon>Ostreida</taxon>
        <taxon>Ostreoidea</taxon>
        <taxon>Ostreidae</taxon>
        <taxon>Magallana</taxon>
    </lineage>
</organism>
<dbReference type="SUPFAM" id="SSF49265">
    <property type="entry name" value="Fibronectin type III"/>
    <property type="match status" value="2"/>
</dbReference>
<dbReference type="Proteomes" id="UP000005408">
    <property type="component" value="Unassembled WGS sequence"/>
</dbReference>
<feature type="domain" description="EGF-like" evidence="4">
    <location>
        <begin position="4530"/>
        <end position="4570"/>
    </location>
</feature>
<dbReference type="Gene3D" id="1.25.10.20">
    <property type="entry name" value="Vitellinogen, superhelical"/>
    <property type="match status" value="1"/>
</dbReference>
<dbReference type="PROSITE" id="PS01186">
    <property type="entry name" value="EGF_2"/>
    <property type="match status" value="1"/>
</dbReference>
<dbReference type="InterPro" id="IPR003961">
    <property type="entry name" value="FN3_dom"/>
</dbReference>
<dbReference type="PANTHER" id="PTHR16897">
    <property type="entry name" value="OS10G0105400 PROTEIN"/>
    <property type="match status" value="1"/>
</dbReference>
<evidence type="ECO:0000313" key="5">
    <source>
        <dbReference type="EnsemblMetazoa" id="G12025.1:cds"/>
    </source>
</evidence>
<evidence type="ECO:0000259" key="4">
    <source>
        <dbReference type="PROSITE" id="PS50026"/>
    </source>
</evidence>
<proteinExistence type="predicted"/>
<dbReference type="PROSITE" id="PS00022">
    <property type="entry name" value="EGF_1"/>
    <property type="match status" value="1"/>
</dbReference>